<dbReference type="PRINTS" id="PR01590">
    <property type="entry name" value="HTHFIS"/>
</dbReference>
<feature type="domain" description="PAS" evidence="7">
    <location>
        <begin position="10"/>
        <end position="58"/>
    </location>
</feature>
<dbReference type="InterPro" id="IPR009057">
    <property type="entry name" value="Homeodomain-like_sf"/>
</dbReference>
<dbReference type="Gene3D" id="3.30.450.20">
    <property type="entry name" value="PAS domain"/>
    <property type="match status" value="1"/>
</dbReference>
<dbReference type="GO" id="GO:0005524">
    <property type="term" value="F:ATP binding"/>
    <property type="evidence" value="ECO:0007669"/>
    <property type="project" value="UniProtKB-KW"/>
</dbReference>
<dbReference type="Pfam" id="PF00989">
    <property type="entry name" value="PAS"/>
    <property type="match status" value="1"/>
</dbReference>
<keyword evidence="3" id="KW-0805">Transcription regulation</keyword>
<dbReference type="EMBL" id="PISD01000008">
    <property type="protein sequence ID" value="PKG30109.1"/>
    <property type="molecule type" value="Genomic_DNA"/>
</dbReference>
<dbReference type="Pfam" id="PF00158">
    <property type="entry name" value="Sigma54_activat"/>
    <property type="match status" value="1"/>
</dbReference>
<dbReference type="Pfam" id="PF02954">
    <property type="entry name" value="HTH_8"/>
    <property type="match status" value="1"/>
</dbReference>
<dbReference type="InterPro" id="IPR035965">
    <property type="entry name" value="PAS-like_dom_sf"/>
</dbReference>
<dbReference type="Gene3D" id="1.10.8.60">
    <property type="match status" value="1"/>
</dbReference>
<dbReference type="InterPro" id="IPR025944">
    <property type="entry name" value="Sigma_54_int_dom_CS"/>
</dbReference>
<dbReference type="PROSITE" id="PS50045">
    <property type="entry name" value="SIGMA54_INTERACT_4"/>
    <property type="match status" value="1"/>
</dbReference>
<dbReference type="InterPro" id="IPR058031">
    <property type="entry name" value="AAA_lid_NorR"/>
</dbReference>
<dbReference type="InterPro" id="IPR000014">
    <property type="entry name" value="PAS"/>
</dbReference>
<dbReference type="InterPro" id="IPR002078">
    <property type="entry name" value="Sigma_54_int"/>
</dbReference>
<dbReference type="PROSITE" id="PS00676">
    <property type="entry name" value="SIGMA54_INTERACT_2"/>
    <property type="match status" value="1"/>
</dbReference>
<evidence type="ECO:0000256" key="4">
    <source>
        <dbReference type="ARBA" id="ARBA00023125"/>
    </source>
</evidence>
<dbReference type="PANTHER" id="PTHR32071">
    <property type="entry name" value="TRANSCRIPTIONAL REGULATORY PROTEIN"/>
    <property type="match status" value="1"/>
</dbReference>
<evidence type="ECO:0000313" key="8">
    <source>
        <dbReference type="EMBL" id="PKG30109.1"/>
    </source>
</evidence>
<evidence type="ECO:0000259" key="6">
    <source>
        <dbReference type="PROSITE" id="PS50045"/>
    </source>
</evidence>
<dbReference type="InterPro" id="IPR013767">
    <property type="entry name" value="PAS_fold"/>
</dbReference>
<evidence type="ECO:0000256" key="5">
    <source>
        <dbReference type="ARBA" id="ARBA00023163"/>
    </source>
</evidence>
<dbReference type="Pfam" id="PF25601">
    <property type="entry name" value="AAA_lid_14"/>
    <property type="match status" value="1"/>
</dbReference>
<dbReference type="SUPFAM" id="SSF46689">
    <property type="entry name" value="Homeodomain-like"/>
    <property type="match status" value="1"/>
</dbReference>
<sequence>MRLIHDHGISKEILAAILNGIDEGIHVVDLKGHTIYYNDIAAKHDGLNVNEVIGKPLLTVFPSLSEQTSTLLKVMKTNKPIFNETQSYVNIHGDKIETINTTLPIIVDGQIAGAVEIAKDYSRLKLLSESLLDLRNMVNKPNKQKKSSRPTIQYTLESLLTKSEKMKGIKEEAKKLAKSESPILVFGESGSGKELFVQGIHHASLRPDAPFIAQNCAAIPESLLESVLFGTTKGSYTGALDRPGLFELADGGTLFLDEIHAMPIELQAKLLRVLEDGQVRRIGSTTSSYVNFRVIAAMNIHPQLAMERQKIRTDLFYRLNVLTFELLPLRDRKEDILFLADQFITSYNQQFHKSIAGLDEGVKGLFLQYKWPGNVRELKHTIEYMMNVCESDILCEEDLPLMLKQISAKDRRQTDKKKVERSLREALSSLEKELIDGAMQDSEGNILKAAKLLGIPRQTLQYKLQKIETVNAE</sequence>
<dbReference type="PROSITE" id="PS50112">
    <property type="entry name" value="PAS"/>
    <property type="match status" value="1"/>
</dbReference>
<dbReference type="InterPro" id="IPR025943">
    <property type="entry name" value="Sigma_54_int_dom_ATP-bd_2"/>
</dbReference>
<dbReference type="PROSITE" id="PS00688">
    <property type="entry name" value="SIGMA54_INTERACT_3"/>
    <property type="match status" value="1"/>
</dbReference>
<evidence type="ECO:0000259" key="7">
    <source>
        <dbReference type="PROSITE" id="PS50112"/>
    </source>
</evidence>
<protein>
    <submittedName>
        <fullName evidence="8">Sigma-54-dependent Fis family transcriptional regulator</fullName>
    </submittedName>
</protein>
<dbReference type="SUPFAM" id="SSF55785">
    <property type="entry name" value="PYP-like sensor domain (PAS domain)"/>
    <property type="match status" value="1"/>
</dbReference>
<organism evidence="8 9">
    <name type="scientific">Cytobacillus horneckiae</name>
    <dbReference type="NCBI Taxonomy" id="549687"/>
    <lineage>
        <taxon>Bacteria</taxon>
        <taxon>Bacillati</taxon>
        <taxon>Bacillota</taxon>
        <taxon>Bacilli</taxon>
        <taxon>Bacillales</taxon>
        <taxon>Bacillaceae</taxon>
        <taxon>Cytobacillus</taxon>
    </lineage>
</organism>
<dbReference type="NCBIfam" id="TIGR00229">
    <property type="entry name" value="sensory_box"/>
    <property type="match status" value="1"/>
</dbReference>
<keyword evidence="1" id="KW-0547">Nucleotide-binding</keyword>
<feature type="domain" description="Sigma-54 factor interaction" evidence="6">
    <location>
        <begin position="159"/>
        <end position="387"/>
    </location>
</feature>
<evidence type="ECO:0000256" key="2">
    <source>
        <dbReference type="ARBA" id="ARBA00022840"/>
    </source>
</evidence>
<gene>
    <name evidence="8" type="ORF">CWS20_03705</name>
</gene>
<dbReference type="InterPro" id="IPR003593">
    <property type="entry name" value="AAA+_ATPase"/>
</dbReference>
<evidence type="ECO:0000256" key="1">
    <source>
        <dbReference type="ARBA" id="ARBA00022741"/>
    </source>
</evidence>
<keyword evidence="9" id="KW-1185">Reference proteome</keyword>
<name>A0A2N0ZKS3_9BACI</name>
<proteinExistence type="predicted"/>
<accession>A0A2N0ZKS3</accession>
<dbReference type="SUPFAM" id="SSF52540">
    <property type="entry name" value="P-loop containing nucleoside triphosphate hydrolases"/>
    <property type="match status" value="1"/>
</dbReference>
<dbReference type="Gene3D" id="3.40.50.300">
    <property type="entry name" value="P-loop containing nucleotide triphosphate hydrolases"/>
    <property type="match status" value="1"/>
</dbReference>
<keyword evidence="5" id="KW-0804">Transcription</keyword>
<dbReference type="PROSITE" id="PS00675">
    <property type="entry name" value="SIGMA54_INTERACT_1"/>
    <property type="match status" value="1"/>
</dbReference>
<reference evidence="8 9" key="1">
    <citation type="journal article" date="2010" name="Int. J. Syst. Evol. Microbiol.">
        <title>Bacillus horneckiae sp. nov., isolated from a spacecraft-assembly clean room.</title>
        <authorList>
            <person name="Vaishampayan P."/>
            <person name="Probst A."/>
            <person name="Krishnamurthi S."/>
            <person name="Ghosh S."/>
            <person name="Osman S."/>
            <person name="McDowall A."/>
            <person name="Ruckmani A."/>
            <person name="Mayilraj S."/>
            <person name="Venkateswaran K."/>
        </authorList>
    </citation>
    <scope>NUCLEOTIDE SEQUENCE [LARGE SCALE GENOMIC DNA]</scope>
    <source>
        <strain evidence="9">1PO1SC</strain>
    </source>
</reference>
<dbReference type="SMART" id="SM00382">
    <property type="entry name" value="AAA"/>
    <property type="match status" value="1"/>
</dbReference>
<dbReference type="Gene3D" id="1.10.10.60">
    <property type="entry name" value="Homeodomain-like"/>
    <property type="match status" value="1"/>
</dbReference>
<dbReference type="InterPro" id="IPR025662">
    <property type="entry name" value="Sigma_54_int_dom_ATP-bd_1"/>
</dbReference>
<dbReference type="GO" id="GO:0006355">
    <property type="term" value="P:regulation of DNA-templated transcription"/>
    <property type="evidence" value="ECO:0007669"/>
    <property type="project" value="InterPro"/>
</dbReference>
<dbReference type="CDD" id="cd00130">
    <property type="entry name" value="PAS"/>
    <property type="match status" value="1"/>
</dbReference>
<dbReference type="InterPro" id="IPR002197">
    <property type="entry name" value="HTH_Fis"/>
</dbReference>
<dbReference type="PANTHER" id="PTHR32071:SF74">
    <property type="entry name" value="TRANSCRIPTIONAL ACTIVATOR ROCR"/>
    <property type="match status" value="1"/>
</dbReference>
<dbReference type="Proteomes" id="UP000233343">
    <property type="component" value="Unassembled WGS sequence"/>
</dbReference>
<keyword evidence="2" id="KW-0067">ATP-binding</keyword>
<dbReference type="GO" id="GO:0043565">
    <property type="term" value="F:sequence-specific DNA binding"/>
    <property type="evidence" value="ECO:0007669"/>
    <property type="project" value="InterPro"/>
</dbReference>
<keyword evidence="4" id="KW-0238">DNA-binding</keyword>
<dbReference type="CDD" id="cd00009">
    <property type="entry name" value="AAA"/>
    <property type="match status" value="1"/>
</dbReference>
<evidence type="ECO:0000313" key="9">
    <source>
        <dbReference type="Proteomes" id="UP000233343"/>
    </source>
</evidence>
<dbReference type="AlphaFoldDB" id="A0A2N0ZKS3"/>
<dbReference type="FunFam" id="3.40.50.300:FF:000006">
    <property type="entry name" value="DNA-binding transcriptional regulator NtrC"/>
    <property type="match status" value="1"/>
</dbReference>
<dbReference type="SMART" id="SM00091">
    <property type="entry name" value="PAS"/>
    <property type="match status" value="1"/>
</dbReference>
<comment type="caution">
    <text evidence="8">The sequence shown here is derived from an EMBL/GenBank/DDBJ whole genome shotgun (WGS) entry which is preliminary data.</text>
</comment>
<evidence type="ECO:0000256" key="3">
    <source>
        <dbReference type="ARBA" id="ARBA00023015"/>
    </source>
</evidence>
<dbReference type="InterPro" id="IPR027417">
    <property type="entry name" value="P-loop_NTPase"/>
</dbReference>